<evidence type="ECO:0000313" key="3">
    <source>
        <dbReference type="Proteomes" id="UP001203852"/>
    </source>
</evidence>
<comment type="caution">
    <text evidence="2">The sequence shown here is derived from an EMBL/GenBank/DDBJ whole genome shotgun (WGS) entry which is preliminary data.</text>
</comment>
<reference evidence="2" key="1">
    <citation type="journal article" date="2022" name="bioRxiv">
        <title>Deciphering the potential niche of two novel black yeast fungi from a biological soil crust based on their genomes, phenotypes, and melanin regulation.</title>
        <authorList>
            <consortium name="DOE Joint Genome Institute"/>
            <person name="Carr E.C."/>
            <person name="Barton Q."/>
            <person name="Grambo S."/>
            <person name="Sullivan M."/>
            <person name="Renfro C.M."/>
            <person name="Kuo A."/>
            <person name="Pangilinan J."/>
            <person name="Lipzen A."/>
            <person name="Keymanesh K."/>
            <person name="Savage E."/>
            <person name="Barry K."/>
            <person name="Grigoriev I.V."/>
            <person name="Riekhof W.R."/>
            <person name="Harris S.S."/>
        </authorList>
    </citation>
    <scope>NUCLEOTIDE SEQUENCE</scope>
    <source>
        <strain evidence="2">JF 03-4F</strain>
    </source>
</reference>
<dbReference type="EMBL" id="MU404354">
    <property type="protein sequence ID" value="KAI1613381.1"/>
    <property type="molecule type" value="Genomic_DNA"/>
</dbReference>
<evidence type="ECO:0000313" key="2">
    <source>
        <dbReference type="EMBL" id="KAI1613381.1"/>
    </source>
</evidence>
<organism evidence="2 3">
    <name type="scientific">Exophiala viscosa</name>
    <dbReference type="NCBI Taxonomy" id="2486360"/>
    <lineage>
        <taxon>Eukaryota</taxon>
        <taxon>Fungi</taxon>
        <taxon>Dikarya</taxon>
        <taxon>Ascomycota</taxon>
        <taxon>Pezizomycotina</taxon>
        <taxon>Eurotiomycetes</taxon>
        <taxon>Chaetothyriomycetidae</taxon>
        <taxon>Chaetothyriales</taxon>
        <taxon>Herpotrichiellaceae</taxon>
        <taxon>Exophiala</taxon>
    </lineage>
</organism>
<proteinExistence type="predicted"/>
<feature type="region of interest" description="Disordered" evidence="1">
    <location>
        <begin position="1"/>
        <end position="21"/>
    </location>
</feature>
<dbReference type="Proteomes" id="UP001203852">
    <property type="component" value="Unassembled WGS sequence"/>
</dbReference>
<evidence type="ECO:0000256" key="1">
    <source>
        <dbReference type="SAM" id="MobiDB-lite"/>
    </source>
</evidence>
<feature type="compositionally biased region" description="Basic and acidic residues" evidence="1">
    <location>
        <begin position="7"/>
        <end position="17"/>
    </location>
</feature>
<sequence>MSPSNDRSMDAEWKSNGRPESTLARDFSAALDEMFNLNGIGALEQAVEEKKDTVQSQKYQLEGLEARLRETDEKLKQLAAKHRRNQSQISGADCHIVRTVPLPSKQ</sequence>
<name>A0AAN6DW98_9EURO</name>
<protein>
    <submittedName>
        <fullName evidence="2">Uncharacterized protein</fullName>
    </submittedName>
</protein>
<dbReference type="AlphaFoldDB" id="A0AAN6DW98"/>
<keyword evidence="3" id="KW-1185">Reference proteome</keyword>
<gene>
    <name evidence="2" type="ORF">EDD36DRAFT_465507</name>
</gene>
<accession>A0AAN6DW98</accession>
<feature type="region of interest" description="Disordered" evidence="1">
    <location>
        <begin position="82"/>
        <end position="106"/>
    </location>
</feature>